<feature type="non-terminal residue" evidence="3">
    <location>
        <position position="1"/>
    </location>
</feature>
<proteinExistence type="predicted"/>
<keyword evidence="2" id="KW-0812">Transmembrane</keyword>
<feature type="compositionally biased region" description="Low complexity" evidence="1">
    <location>
        <begin position="40"/>
        <end position="51"/>
    </location>
</feature>
<evidence type="ECO:0000313" key="3">
    <source>
        <dbReference type="EMBL" id="GER43103.1"/>
    </source>
</evidence>
<keyword evidence="4" id="KW-1185">Reference proteome</keyword>
<evidence type="ECO:0000256" key="1">
    <source>
        <dbReference type="SAM" id="MobiDB-lite"/>
    </source>
</evidence>
<keyword evidence="2" id="KW-0472">Membrane</keyword>
<keyword evidence="2" id="KW-1133">Transmembrane helix</keyword>
<sequence>NNNHQENTNAGTIGIGLSVLFSHAFSVIAFFVMDQKGHWSGPKSSSNSSTSDNRIPSRSKVERLEVTHNGITDTLYMSQLKETNNQYAQEFHCFLCLCCENSRVTLMSFANCLWYEDSRVSLSFADCDIEQRQQKQKSRSSYRLPVCHLHNVPRGFLRSFPMAMSRSLTVRTSRLWPHRSCFTHFRNDGPNRPSVSAEVEAREAFKMLRAYITSSNPTLSSNSSTSDNGIPSWSKVERLEVTHNGVTKLSKHVTPVLVPRSDKAPPSGIHDIQYHLLLTVGNSCFLCLGDENSRVSLSFADYGIGQRSPLTSLYPNVTFLISVPLVSLIPSSARVLNTDPTTLGASRISSPIMKEAPFVQKA</sequence>
<gene>
    <name evidence="3" type="ORF">STAS_19928</name>
</gene>
<evidence type="ECO:0000256" key="2">
    <source>
        <dbReference type="SAM" id="Phobius"/>
    </source>
</evidence>
<reference evidence="4" key="1">
    <citation type="journal article" date="2019" name="Curr. Biol.">
        <title>Genome Sequence of Striga asiatica Provides Insight into the Evolution of Plant Parasitism.</title>
        <authorList>
            <person name="Yoshida S."/>
            <person name="Kim S."/>
            <person name="Wafula E.K."/>
            <person name="Tanskanen J."/>
            <person name="Kim Y.M."/>
            <person name="Honaas L."/>
            <person name="Yang Z."/>
            <person name="Spallek T."/>
            <person name="Conn C.E."/>
            <person name="Ichihashi Y."/>
            <person name="Cheong K."/>
            <person name="Cui S."/>
            <person name="Der J.P."/>
            <person name="Gundlach H."/>
            <person name="Jiao Y."/>
            <person name="Hori C."/>
            <person name="Ishida J.K."/>
            <person name="Kasahara H."/>
            <person name="Kiba T."/>
            <person name="Kim M.S."/>
            <person name="Koo N."/>
            <person name="Laohavisit A."/>
            <person name="Lee Y.H."/>
            <person name="Lumba S."/>
            <person name="McCourt P."/>
            <person name="Mortimer J.C."/>
            <person name="Mutuku J.M."/>
            <person name="Nomura T."/>
            <person name="Sasaki-Sekimoto Y."/>
            <person name="Seto Y."/>
            <person name="Wang Y."/>
            <person name="Wakatake T."/>
            <person name="Sakakibara H."/>
            <person name="Demura T."/>
            <person name="Yamaguchi S."/>
            <person name="Yoneyama K."/>
            <person name="Manabe R.I."/>
            <person name="Nelson D.C."/>
            <person name="Schulman A.H."/>
            <person name="Timko M.P."/>
            <person name="dePamphilis C.W."/>
            <person name="Choi D."/>
            <person name="Shirasu K."/>
        </authorList>
    </citation>
    <scope>NUCLEOTIDE SEQUENCE [LARGE SCALE GENOMIC DNA]</scope>
    <source>
        <strain evidence="4">cv. UVA1</strain>
    </source>
</reference>
<accession>A0A5A7QCR7</accession>
<feature type="transmembrane region" description="Helical" evidence="2">
    <location>
        <begin position="12"/>
        <end position="33"/>
    </location>
</feature>
<feature type="region of interest" description="Disordered" evidence="1">
    <location>
        <begin position="39"/>
        <end position="63"/>
    </location>
</feature>
<comment type="caution">
    <text evidence="3">The sequence shown here is derived from an EMBL/GenBank/DDBJ whole genome shotgun (WGS) entry which is preliminary data.</text>
</comment>
<evidence type="ECO:0000313" key="4">
    <source>
        <dbReference type="Proteomes" id="UP000325081"/>
    </source>
</evidence>
<name>A0A5A7QCR7_STRAF</name>
<dbReference type="EMBL" id="BKCP01006515">
    <property type="protein sequence ID" value="GER43103.1"/>
    <property type="molecule type" value="Genomic_DNA"/>
</dbReference>
<feature type="non-terminal residue" evidence="3">
    <location>
        <position position="362"/>
    </location>
</feature>
<dbReference type="Proteomes" id="UP000325081">
    <property type="component" value="Unassembled WGS sequence"/>
</dbReference>
<dbReference type="AlphaFoldDB" id="A0A5A7QCR7"/>
<protein>
    <submittedName>
        <fullName evidence="3">Nucleoside-triphosphatases</fullName>
    </submittedName>
</protein>
<organism evidence="3 4">
    <name type="scientific">Striga asiatica</name>
    <name type="common">Asiatic witchweed</name>
    <name type="synonym">Buchnera asiatica</name>
    <dbReference type="NCBI Taxonomy" id="4170"/>
    <lineage>
        <taxon>Eukaryota</taxon>
        <taxon>Viridiplantae</taxon>
        <taxon>Streptophyta</taxon>
        <taxon>Embryophyta</taxon>
        <taxon>Tracheophyta</taxon>
        <taxon>Spermatophyta</taxon>
        <taxon>Magnoliopsida</taxon>
        <taxon>eudicotyledons</taxon>
        <taxon>Gunneridae</taxon>
        <taxon>Pentapetalae</taxon>
        <taxon>asterids</taxon>
        <taxon>lamiids</taxon>
        <taxon>Lamiales</taxon>
        <taxon>Orobanchaceae</taxon>
        <taxon>Buchnereae</taxon>
        <taxon>Striga</taxon>
    </lineage>
</organism>